<dbReference type="Pfam" id="PF00296">
    <property type="entry name" value="Bac_luciferase"/>
    <property type="match status" value="1"/>
</dbReference>
<sequence length="328" mass="35129">MTVYSLLDLAFVGPRETPSDAFTRSVLLAQRAERLGFERIWYAEHHNMPTIASSAPAVLISHVAARTSKIKLGAGGVMLPNHAPLIVAEQFGTLEALYPGRIGLGLGRAPGTDPRTLRALRRDPNAAENFPDDVAELRGYLADATVIPGVNANPGRGSKVPLYILGSSLFGAQLAAALGLPYAFASHFAPEMLEQAINVYRARFRPSEQCAQPYVIAAANFIVADEEEAAKVQHAEVLRRRVRMFAKGAEEISDADLDAYIASGKADQIVGMLKYTAVGTGEDAKRFLDGFEATTGADEVMLVNLSPGTAQAERGLDLLAQAVVRSAR</sequence>
<reference evidence="3 4" key="1">
    <citation type="submission" date="2016-04" db="EMBL/GenBank/DDBJ databases">
        <title>Peptidophaga gingivicola gen. nov., sp. nov., isolated from human subgingival plaque.</title>
        <authorList>
            <person name="Beall C.J."/>
            <person name="Mokrzan E.M."/>
            <person name="Griffen A.L."/>
            <person name="Leys E.J."/>
        </authorList>
    </citation>
    <scope>NUCLEOTIDE SEQUENCE [LARGE SCALE GENOMIC DNA]</scope>
    <source>
        <strain evidence="3 4">BA112</strain>
    </source>
</reference>
<dbReference type="Proteomes" id="UP000078368">
    <property type="component" value="Unassembled WGS sequence"/>
</dbReference>
<comment type="caution">
    <text evidence="3">The sequence shown here is derived from an EMBL/GenBank/DDBJ whole genome shotgun (WGS) entry which is preliminary data.</text>
</comment>
<dbReference type="AlphaFoldDB" id="A0A179B492"/>
<dbReference type="InterPro" id="IPR036661">
    <property type="entry name" value="Luciferase-like_sf"/>
</dbReference>
<name>A0A179B492_9ACTO</name>
<dbReference type="GO" id="GO:0004497">
    <property type="term" value="F:monooxygenase activity"/>
    <property type="evidence" value="ECO:0007669"/>
    <property type="project" value="UniProtKB-KW"/>
</dbReference>
<proteinExistence type="predicted"/>
<evidence type="ECO:0000259" key="2">
    <source>
        <dbReference type="Pfam" id="PF00296"/>
    </source>
</evidence>
<organism evidence="3 4">
    <name type="scientific">Peptidiphaga gingivicola</name>
    <dbReference type="NCBI Taxonomy" id="2741497"/>
    <lineage>
        <taxon>Bacteria</taxon>
        <taxon>Bacillati</taxon>
        <taxon>Actinomycetota</taxon>
        <taxon>Actinomycetes</taxon>
        <taxon>Actinomycetales</taxon>
        <taxon>Actinomycetaceae</taxon>
        <taxon>Peptidiphaga</taxon>
    </lineage>
</organism>
<gene>
    <name evidence="3" type="ORF">A4H34_01640</name>
</gene>
<dbReference type="GO" id="GO:0016705">
    <property type="term" value="F:oxidoreductase activity, acting on paired donors, with incorporation or reduction of molecular oxygen"/>
    <property type="evidence" value="ECO:0007669"/>
    <property type="project" value="InterPro"/>
</dbReference>
<dbReference type="GO" id="GO:0005829">
    <property type="term" value="C:cytosol"/>
    <property type="evidence" value="ECO:0007669"/>
    <property type="project" value="TreeGrafter"/>
</dbReference>
<dbReference type="PANTHER" id="PTHR30137:SF6">
    <property type="entry name" value="LUCIFERASE-LIKE MONOOXYGENASE"/>
    <property type="match status" value="1"/>
</dbReference>
<dbReference type="OrthoDB" id="9780518at2"/>
<dbReference type="EMBL" id="LVZK01000001">
    <property type="protein sequence ID" value="OAP85921.1"/>
    <property type="molecule type" value="Genomic_DNA"/>
</dbReference>
<evidence type="ECO:0000256" key="1">
    <source>
        <dbReference type="ARBA" id="ARBA00007789"/>
    </source>
</evidence>
<evidence type="ECO:0000313" key="4">
    <source>
        <dbReference type="Proteomes" id="UP000078368"/>
    </source>
</evidence>
<evidence type="ECO:0000313" key="3">
    <source>
        <dbReference type="EMBL" id="OAP85921.1"/>
    </source>
</evidence>
<dbReference type="SUPFAM" id="SSF51679">
    <property type="entry name" value="Bacterial luciferase-like"/>
    <property type="match status" value="1"/>
</dbReference>
<dbReference type="InterPro" id="IPR050766">
    <property type="entry name" value="Bact_Lucif_Oxidored"/>
</dbReference>
<comment type="similarity">
    <text evidence="1">To bacterial alkanal monooxygenase alpha and beta chains.</text>
</comment>
<accession>A0A179B492</accession>
<dbReference type="InterPro" id="IPR011251">
    <property type="entry name" value="Luciferase-like_dom"/>
</dbReference>
<dbReference type="NCBIfam" id="TIGR03558">
    <property type="entry name" value="oxido_grp_1"/>
    <property type="match status" value="1"/>
</dbReference>
<dbReference type="PANTHER" id="PTHR30137">
    <property type="entry name" value="LUCIFERASE-LIKE MONOOXYGENASE"/>
    <property type="match status" value="1"/>
</dbReference>
<protein>
    <submittedName>
        <fullName evidence="3">Alkane 1-monooxygenase</fullName>
    </submittedName>
</protein>
<feature type="domain" description="Luciferase-like" evidence="2">
    <location>
        <begin position="12"/>
        <end position="258"/>
    </location>
</feature>
<dbReference type="RefSeq" id="WP_009198192.1">
    <property type="nucleotide sequence ID" value="NZ_LVZK01000001.1"/>
</dbReference>
<dbReference type="InterPro" id="IPR019949">
    <property type="entry name" value="CmoO-like"/>
</dbReference>
<keyword evidence="3" id="KW-0560">Oxidoreductase</keyword>
<dbReference type="STRING" id="1823756.A4H34_01640"/>
<dbReference type="Gene3D" id="3.20.20.30">
    <property type="entry name" value="Luciferase-like domain"/>
    <property type="match status" value="1"/>
</dbReference>
<keyword evidence="3" id="KW-0503">Monooxygenase</keyword>
<keyword evidence="4" id="KW-1185">Reference proteome</keyword>